<gene>
    <name evidence="2" type="ORF">AVDCRST_MAG73-3866</name>
</gene>
<feature type="non-terminal residue" evidence="2">
    <location>
        <position position="1"/>
    </location>
</feature>
<feature type="compositionally biased region" description="Basic residues" evidence="1">
    <location>
        <begin position="140"/>
        <end position="156"/>
    </location>
</feature>
<evidence type="ECO:0000256" key="1">
    <source>
        <dbReference type="SAM" id="MobiDB-lite"/>
    </source>
</evidence>
<evidence type="ECO:0000313" key="2">
    <source>
        <dbReference type="EMBL" id="CAA9562677.1"/>
    </source>
</evidence>
<accession>A0A6J4UXN4</accession>
<name>A0A6J4UXN4_9BACT</name>
<protein>
    <submittedName>
        <fullName evidence="2">SSU ribosomal protein S4p (S9e) @ SSU ribosomal protein S4p (S9e), zinc-dependent</fullName>
    </submittedName>
</protein>
<organism evidence="2">
    <name type="scientific">uncultured Thermomicrobiales bacterium</name>
    <dbReference type="NCBI Taxonomy" id="1645740"/>
    <lineage>
        <taxon>Bacteria</taxon>
        <taxon>Pseudomonadati</taxon>
        <taxon>Thermomicrobiota</taxon>
        <taxon>Thermomicrobia</taxon>
        <taxon>Thermomicrobiales</taxon>
        <taxon>environmental samples</taxon>
    </lineage>
</organism>
<feature type="compositionally biased region" description="Basic and acidic residues" evidence="1">
    <location>
        <begin position="194"/>
        <end position="214"/>
    </location>
</feature>
<keyword evidence="2" id="KW-0687">Ribonucleoprotein</keyword>
<keyword evidence="2" id="KW-0689">Ribosomal protein</keyword>
<proteinExistence type="predicted"/>
<dbReference type="AlphaFoldDB" id="A0A6J4UXN4"/>
<sequence length="214" mass="22439">GEVHGPGLPALPAGRDETLLEGRALRRAEVPDRAACPGAQFPARPARSAPDPTAVGVWVAVAGKAEGAPLLRRAGNAVPQALPGSGPARRQHRRQPAPGAGDPARQRGLPDGLRRLAQAGAAVGSPWPLHRQRPQDQHPQLHRQGRGRRLGPHRKPPPGVLQGLQRGPQHPPGAGLDRDGQFAIGRSGGVVADPRPDPGPDVQRGLDHRVLQPV</sequence>
<reference evidence="2" key="1">
    <citation type="submission" date="2020-02" db="EMBL/GenBank/DDBJ databases">
        <authorList>
            <person name="Meier V. D."/>
        </authorList>
    </citation>
    <scope>NUCLEOTIDE SEQUENCE</scope>
    <source>
        <strain evidence="2">AVDCRST_MAG73</strain>
    </source>
</reference>
<dbReference type="EMBL" id="CADCWE010000253">
    <property type="protein sequence ID" value="CAA9562677.1"/>
    <property type="molecule type" value="Genomic_DNA"/>
</dbReference>
<dbReference type="GO" id="GO:0005840">
    <property type="term" value="C:ribosome"/>
    <property type="evidence" value="ECO:0007669"/>
    <property type="project" value="UniProtKB-KW"/>
</dbReference>
<feature type="non-terminal residue" evidence="2">
    <location>
        <position position="214"/>
    </location>
</feature>
<feature type="region of interest" description="Disordered" evidence="1">
    <location>
        <begin position="70"/>
        <end position="214"/>
    </location>
</feature>